<feature type="domain" description="Zn(2)-C6 fungal-type" evidence="3">
    <location>
        <begin position="35"/>
        <end position="65"/>
    </location>
</feature>
<dbReference type="Gene3D" id="4.10.240.10">
    <property type="entry name" value="Zn(2)-C6 fungal-type DNA-binding domain"/>
    <property type="match status" value="1"/>
</dbReference>
<gene>
    <name evidence="4" type="ORF">PICMEDRAFT_17891</name>
</gene>
<evidence type="ECO:0000256" key="1">
    <source>
        <dbReference type="ARBA" id="ARBA00004123"/>
    </source>
</evidence>
<dbReference type="GeneID" id="30178481"/>
<reference evidence="4 5" key="1">
    <citation type="journal article" date="2016" name="Proc. Natl. Acad. Sci. U.S.A.">
        <title>Comparative genomics of biotechnologically important yeasts.</title>
        <authorList>
            <person name="Riley R."/>
            <person name="Haridas S."/>
            <person name="Wolfe K.H."/>
            <person name="Lopes M.R."/>
            <person name="Hittinger C.T."/>
            <person name="Goeker M."/>
            <person name="Salamov A.A."/>
            <person name="Wisecaver J.H."/>
            <person name="Long T.M."/>
            <person name="Calvey C.H."/>
            <person name="Aerts A.L."/>
            <person name="Barry K.W."/>
            <person name="Choi C."/>
            <person name="Clum A."/>
            <person name="Coughlan A.Y."/>
            <person name="Deshpande S."/>
            <person name="Douglass A.P."/>
            <person name="Hanson S.J."/>
            <person name="Klenk H.-P."/>
            <person name="LaButti K.M."/>
            <person name="Lapidus A."/>
            <person name="Lindquist E.A."/>
            <person name="Lipzen A.M."/>
            <person name="Meier-Kolthoff J.P."/>
            <person name="Ohm R.A."/>
            <person name="Otillar R.P."/>
            <person name="Pangilinan J.L."/>
            <person name="Peng Y."/>
            <person name="Rokas A."/>
            <person name="Rosa C.A."/>
            <person name="Scheuner C."/>
            <person name="Sibirny A.A."/>
            <person name="Slot J.C."/>
            <person name="Stielow J.B."/>
            <person name="Sun H."/>
            <person name="Kurtzman C.P."/>
            <person name="Blackwell M."/>
            <person name="Grigoriev I.V."/>
            <person name="Jeffries T.W."/>
        </authorList>
    </citation>
    <scope>NUCLEOTIDE SEQUENCE [LARGE SCALE GENOMIC DNA]</scope>
    <source>
        <strain evidence="4 5">NRRL Y-2026</strain>
    </source>
</reference>
<dbReference type="SMART" id="SM00066">
    <property type="entry name" value="GAL4"/>
    <property type="match status" value="1"/>
</dbReference>
<dbReference type="AlphaFoldDB" id="A0A1E3NGZ3"/>
<dbReference type="GO" id="GO:0045944">
    <property type="term" value="P:positive regulation of transcription by RNA polymerase II"/>
    <property type="evidence" value="ECO:0007669"/>
    <property type="project" value="TreeGrafter"/>
</dbReference>
<dbReference type="GO" id="GO:0005634">
    <property type="term" value="C:nucleus"/>
    <property type="evidence" value="ECO:0007669"/>
    <property type="project" value="UniProtKB-SubCell"/>
</dbReference>
<dbReference type="Pfam" id="PF00172">
    <property type="entry name" value="Zn_clus"/>
    <property type="match status" value="1"/>
</dbReference>
<dbReference type="InterPro" id="IPR036864">
    <property type="entry name" value="Zn2-C6_fun-type_DNA-bd_sf"/>
</dbReference>
<dbReference type="InterPro" id="IPR021858">
    <property type="entry name" value="Fun_TF"/>
</dbReference>
<protein>
    <recommendedName>
        <fullName evidence="3">Zn(2)-C6 fungal-type domain-containing protein</fullName>
    </recommendedName>
</protein>
<dbReference type="PANTHER" id="PTHR37534:SF49">
    <property type="entry name" value="LYSINE BIOSYNTHESIS REGULATORY PROTEIN LYS14"/>
    <property type="match status" value="1"/>
</dbReference>
<dbReference type="RefSeq" id="XP_019016538.1">
    <property type="nucleotide sequence ID" value="XM_019161794.1"/>
</dbReference>
<evidence type="ECO:0000256" key="2">
    <source>
        <dbReference type="ARBA" id="ARBA00023242"/>
    </source>
</evidence>
<dbReference type="EMBL" id="KV454005">
    <property type="protein sequence ID" value="ODQ45425.1"/>
    <property type="molecule type" value="Genomic_DNA"/>
</dbReference>
<organism evidence="4 5">
    <name type="scientific">Pichia membranifaciens NRRL Y-2026</name>
    <dbReference type="NCBI Taxonomy" id="763406"/>
    <lineage>
        <taxon>Eukaryota</taxon>
        <taxon>Fungi</taxon>
        <taxon>Dikarya</taxon>
        <taxon>Ascomycota</taxon>
        <taxon>Saccharomycotina</taxon>
        <taxon>Pichiomycetes</taxon>
        <taxon>Pichiales</taxon>
        <taxon>Pichiaceae</taxon>
        <taxon>Pichia</taxon>
    </lineage>
</organism>
<sequence>MARSKVEKSKETTSSLLSLPVFSSSLKGRKKSRNGCFMCKRRKKKCDEKKPVCSTCRRLNIQCSYKLRLSWQAVNQRFVEQESHFVNPESTTANGYHFIIFSIWDVLVSYKLRQPASSGTLYILEPFSLEKYENDTKTEEEWRYEVSKINSSVIPRSELERIQNDLTYGPRTSEQFLFNLYTKVLSRTKSFARSEFIPNDFIHIVIPGCQKFPALYRSVLALSALDLIKGELCKKNSPHDEYLITIYNSLFIGYKNDALNYLHDILDGFDIEVVEMLEELVITILILCNIEITNKGNKEWVRYLTEASLIFGALTTEKILDSDIFKFAYKYFSLRYILLLTTLDHITLKRFLDTTPWPLIESLFVDNTIEPMFGCSPYLLHVIYKLTIFSYLYEGKKMQMHEFVAKLTKMWYILNTITQDEIDGCHELTISASCYFYATKIYLYTILIRHKLEHFLDDGYQAYVPKLWDQLTELSLSQNSLFFPNWCFLIITTSDLLENEEAKRIKALRLFTSLEINWPLSSVVQIRKAIESIWKVYDLVYVGGSGGSGGKSPLDRDKPDPFDCRQVLKEYEYMLALT</sequence>
<dbReference type="PROSITE" id="PS00463">
    <property type="entry name" value="ZN2_CY6_FUNGAL_1"/>
    <property type="match status" value="1"/>
</dbReference>
<evidence type="ECO:0000313" key="5">
    <source>
        <dbReference type="Proteomes" id="UP000094455"/>
    </source>
</evidence>
<dbReference type="GO" id="GO:0008270">
    <property type="term" value="F:zinc ion binding"/>
    <property type="evidence" value="ECO:0007669"/>
    <property type="project" value="InterPro"/>
</dbReference>
<dbReference type="CDD" id="cd00067">
    <property type="entry name" value="GAL4"/>
    <property type="match status" value="1"/>
</dbReference>
<dbReference type="STRING" id="763406.A0A1E3NGZ3"/>
<dbReference type="PROSITE" id="PS50048">
    <property type="entry name" value="ZN2_CY6_FUNGAL_2"/>
    <property type="match status" value="1"/>
</dbReference>
<keyword evidence="2" id="KW-0539">Nucleus</keyword>
<name>A0A1E3NGZ3_9ASCO</name>
<dbReference type="OrthoDB" id="5418899at2759"/>
<dbReference type="GO" id="GO:0000976">
    <property type="term" value="F:transcription cis-regulatory region binding"/>
    <property type="evidence" value="ECO:0007669"/>
    <property type="project" value="TreeGrafter"/>
</dbReference>
<dbReference type="SUPFAM" id="SSF57701">
    <property type="entry name" value="Zn2/Cys6 DNA-binding domain"/>
    <property type="match status" value="1"/>
</dbReference>
<evidence type="ECO:0000259" key="3">
    <source>
        <dbReference type="PROSITE" id="PS50048"/>
    </source>
</evidence>
<dbReference type="InterPro" id="IPR001138">
    <property type="entry name" value="Zn2Cys6_DnaBD"/>
</dbReference>
<dbReference type="Proteomes" id="UP000094455">
    <property type="component" value="Unassembled WGS sequence"/>
</dbReference>
<dbReference type="Pfam" id="PF11951">
    <property type="entry name" value="Fungal_trans_2"/>
    <property type="match status" value="1"/>
</dbReference>
<evidence type="ECO:0000313" key="4">
    <source>
        <dbReference type="EMBL" id="ODQ45425.1"/>
    </source>
</evidence>
<dbReference type="GO" id="GO:0000981">
    <property type="term" value="F:DNA-binding transcription factor activity, RNA polymerase II-specific"/>
    <property type="evidence" value="ECO:0007669"/>
    <property type="project" value="InterPro"/>
</dbReference>
<comment type="subcellular location">
    <subcellularLocation>
        <location evidence="1">Nucleus</location>
    </subcellularLocation>
</comment>
<keyword evidence="5" id="KW-1185">Reference proteome</keyword>
<accession>A0A1E3NGZ3</accession>
<dbReference type="PANTHER" id="PTHR37534">
    <property type="entry name" value="TRANSCRIPTIONAL ACTIVATOR PROTEIN UGA3"/>
    <property type="match status" value="1"/>
</dbReference>
<proteinExistence type="predicted"/>